<evidence type="ECO:0000313" key="2">
    <source>
        <dbReference type="WBParaSite" id="JU765_v2.g19371.t1"/>
    </source>
</evidence>
<proteinExistence type="predicted"/>
<name>A0AC34QTN4_9BILA</name>
<dbReference type="WBParaSite" id="JU765_v2.g19371.t1">
    <property type="protein sequence ID" value="JU765_v2.g19371.t1"/>
    <property type="gene ID" value="JU765_v2.g19371"/>
</dbReference>
<organism evidence="1 2">
    <name type="scientific">Panagrolaimus sp. JU765</name>
    <dbReference type="NCBI Taxonomy" id="591449"/>
    <lineage>
        <taxon>Eukaryota</taxon>
        <taxon>Metazoa</taxon>
        <taxon>Ecdysozoa</taxon>
        <taxon>Nematoda</taxon>
        <taxon>Chromadorea</taxon>
        <taxon>Rhabditida</taxon>
        <taxon>Tylenchina</taxon>
        <taxon>Panagrolaimomorpha</taxon>
        <taxon>Panagrolaimoidea</taxon>
        <taxon>Panagrolaimidae</taxon>
        <taxon>Panagrolaimus</taxon>
    </lineage>
</organism>
<sequence length="314" mass="35893">MLAQLSPCFEPLCNTREPHKCYEGFVGDCEWIGIFKGQKSFPTPNACDRRQSQKDVCIRQRWTHVNETKRKCEFYQCRHTHVEHGIDFLGKNDSYCKNYTINDHHAEVCRCKGNLCFKPEEKEISCYLQLGESENGNLTKCPPYTTHCYYKRHNLTKAITTRKCSDSANIHLKCHTAENSIWEDCDCYGNACNDIHFKRQCITGVRGDCNDYDEFIGIKFHEPISTECHSWVEQSCFTTTIANGNGTCTVYSCERFWPNFINGSETGSDNCRSEGNVKECSCIGKDCQTADTSKKSSSMMKSLEMIVGILLILI</sequence>
<dbReference type="Proteomes" id="UP000887576">
    <property type="component" value="Unplaced"/>
</dbReference>
<evidence type="ECO:0000313" key="1">
    <source>
        <dbReference type="Proteomes" id="UP000887576"/>
    </source>
</evidence>
<accession>A0AC34QTN4</accession>
<reference evidence="2" key="1">
    <citation type="submission" date="2022-11" db="UniProtKB">
        <authorList>
            <consortium name="WormBaseParasite"/>
        </authorList>
    </citation>
    <scope>IDENTIFICATION</scope>
</reference>
<protein>
    <submittedName>
        <fullName evidence="2">Uncharacterized protein</fullName>
    </submittedName>
</protein>